<evidence type="ECO:0000313" key="2">
    <source>
        <dbReference type="Proteomes" id="UP000306409"/>
    </source>
</evidence>
<evidence type="ECO:0000313" key="1">
    <source>
        <dbReference type="EMBL" id="QNU68712.1"/>
    </source>
</evidence>
<name>A0A4U7JFC2_9FIRM</name>
<gene>
    <name evidence="1" type="ORF">EHE19_002285</name>
</gene>
<dbReference type="EMBL" id="CP061336">
    <property type="protein sequence ID" value="QNU68712.1"/>
    <property type="molecule type" value="Genomic_DNA"/>
</dbReference>
<reference evidence="1 2" key="1">
    <citation type="submission" date="2020-09" db="EMBL/GenBank/DDBJ databases">
        <title>Characterization and genome sequencing of Ruminiclostridium sp. nov. MA18.</title>
        <authorList>
            <person name="Rettenmaier R."/>
            <person name="Kowollik M.-L."/>
            <person name="Liebl W."/>
            <person name="Zverlov V."/>
        </authorList>
    </citation>
    <scope>NUCLEOTIDE SEQUENCE [LARGE SCALE GENOMIC DNA]</scope>
    <source>
        <strain evidence="1 2">MA18</strain>
    </source>
</reference>
<dbReference type="KEGG" id="rher:EHE19_002285"/>
<evidence type="ECO:0008006" key="3">
    <source>
        <dbReference type="Google" id="ProtNLM"/>
    </source>
</evidence>
<keyword evidence="2" id="KW-1185">Reference proteome</keyword>
<dbReference type="OrthoDB" id="72206at2"/>
<accession>A0A4U7JFC2</accession>
<dbReference type="Proteomes" id="UP000306409">
    <property type="component" value="Chromosome"/>
</dbReference>
<organism evidence="1 2">
    <name type="scientific">Ruminiclostridium herbifermentans</name>
    <dbReference type="NCBI Taxonomy" id="2488810"/>
    <lineage>
        <taxon>Bacteria</taxon>
        <taxon>Bacillati</taxon>
        <taxon>Bacillota</taxon>
        <taxon>Clostridia</taxon>
        <taxon>Eubacteriales</taxon>
        <taxon>Oscillospiraceae</taxon>
        <taxon>Ruminiclostridium</taxon>
    </lineage>
</organism>
<proteinExistence type="predicted"/>
<sequence length="116" mass="13539">MKVNGYELICPVCKGKDFDKRNSMLYSRGMTFLGLDNQATINYICRSCGYIFWFVDDGREYMENKTTRVQNEIADIIIDYETSQAKDDECPICFCKRDNTQSQCLNCGYTFKRKAE</sequence>
<dbReference type="AlphaFoldDB" id="A0A4U7JFC2"/>
<protein>
    <recommendedName>
        <fullName evidence="3">DNA-binding protein</fullName>
    </recommendedName>
</protein>